<dbReference type="InterPro" id="IPR007624">
    <property type="entry name" value="RNA_pol_sigma70_r3"/>
</dbReference>
<dbReference type="InterPro" id="IPR036388">
    <property type="entry name" value="WH-like_DNA-bd_sf"/>
</dbReference>
<dbReference type="InterPro" id="IPR000943">
    <property type="entry name" value="RNA_pol_sigma70"/>
</dbReference>
<evidence type="ECO:0000256" key="7">
    <source>
        <dbReference type="SAM" id="Coils"/>
    </source>
</evidence>
<evidence type="ECO:0000256" key="3">
    <source>
        <dbReference type="ARBA" id="ARBA00023082"/>
    </source>
</evidence>
<evidence type="ECO:0000313" key="12">
    <source>
        <dbReference type="Proteomes" id="UP000232063"/>
    </source>
</evidence>
<feature type="coiled-coil region" evidence="7">
    <location>
        <begin position="78"/>
        <end position="105"/>
    </location>
</feature>
<dbReference type="RefSeq" id="WP_025734185.1">
    <property type="nucleotide sequence ID" value="NZ_CP024963.1"/>
</dbReference>
<dbReference type="Pfam" id="PF00140">
    <property type="entry name" value="Sigma70_r1_2"/>
    <property type="match status" value="1"/>
</dbReference>
<keyword evidence="2 6" id="KW-0805">Transcription regulation</keyword>
<dbReference type="PROSITE" id="PS00716">
    <property type="entry name" value="SIGMA70_2"/>
    <property type="match status" value="1"/>
</dbReference>
<dbReference type="Gene3D" id="1.10.601.10">
    <property type="entry name" value="RNA Polymerase Primary Sigma Factor"/>
    <property type="match status" value="1"/>
</dbReference>
<comment type="function">
    <text evidence="6">Sigma factors are initiation factors that promote the attachment of RNA polymerase to specific initiation sites and are then released.</text>
</comment>
<sequence length="481" mass="55093">MAKKNKLKGAELKKIATVDEFVDYVINFVKKNGTLEMDEIQEALVKNLSFFTDEEHDVIFESLEKNGTVFTNHEDIVLEDEEEIIEDLDHVALALEEEHEDEDEDFSKEFKEHRLAAEKAKKDAKESQAIKYRVGSISNETKIQDIIKAYFNKIGSSKVLTKAEEIIYAQMLESEDPEEVEEGKFKLIESNLKLVISVARKHLNRGLDFSDLIEEGNIGLMKAVDKFDYSKGFKFSTYATWWIRQAITRAIADQARTIRIPVHMVETINKLARIERQLTQELGREPTNAEIAEGIGGGITPEKVVEIKKISVEPVSLEKPFGDEDDTHFGDFVEDKDMLSPNEFAEKEVLKEVIDQVFAEMSPREEKVIRMRYGIVPTKLRTLIRLAEECNDPLASDLKDSAKSLEIHIDTSIQKVRTFKNPIILEQLTKYDSPKTLEEVGKELNLTRERIRQIEAKTVRKLKAPNNANKLGKLLKEFYKG</sequence>
<dbReference type="InterPro" id="IPR007630">
    <property type="entry name" value="RNA_pol_sigma70_r4"/>
</dbReference>
<dbReference type="InterPro" id="IPR009042">
    <property type="entry name" value="RNA_pol_sigma70_r1_2"/>
</dbReference>
<feature type="domain" description="RNA polymerase sigma-70" evidence="9">
    <location>
        <begin position="436"/>
        <end position="462"/>
    </location>
</feature>
<dbReference type="GO" id="GO:0016987">
    <property type="term" value="F:sigma factor activity"/>
    <property type="evidence" value="ECO:0007669"/>
    <property type="project" value="UniProtKB-KW"/>
</dbReference>
<dbReference type="PROSITE" id="PS00715">
    <property type="entry name" value="SIGMA70_1"/>
    <property type="match status" value="1"/>
</dbReference>
<dbReference type="PANTHER" id="PTHR30603:SF60">
    <property type="entry name" value="RNA POLYMERASE SIGMA FACTOR RPOD"/>
    <property type="match status" value="1"/>
</dbReference>
<reference evidence="10 12" key="1">
    <citation type="submission" date="2017-11" db="EMBL/GenBank/DDBJ databases">
        <title>Genome sequence of Entomoplasma luminosum PIMN-1 (ATCC 49195).</title>
        <authorList>
            <person name="Lo W.-S."/>
            <person name="Gasparich G.E."/>
            <person name="Kuo C.-H."/>
        </authorList>
    </citation>
    <scope>NUCLEOTIDE SEQUENCE [LARGE SCALE GENOMIC DNA]</scope>
    <source>
        <strain evidence="10 12">PIMN-1</strain>
    </source>
</reference>
<evidence type="ECO:0000313" key="10">
    <source>
        <dbReference type="EMBL" id="ATZ17365.1"/>
    </source>
</evidence>
<dbReference type="PRINTS" id="PR00046">
    <property type="entry name" value="SIGMA70FCT"/>
</dbReference>
<proteinExistence type="inferred from homology"/>
<dbReference type="NCBIfam" id="TIGR02937">
    <property type="entry name" value="sigma70-ECF"/>
    <property type="match status" value="1"/>
</dbReference>
<keyword evidence="5 6" id="KW-0804">Transcription</keyword>
<dbReference type="InterPro" id="IPR050239">
    <property type="entry name" value="Sigma-70_RNA_pol_init_factors"/>
</dbReference>
<dbReference type="Proteomes" id="UP000232063">
    <property type="component" value="Chromosome"/>
</dbReference>
<dbReference type="Pfam" id="PF04539">
    <property type="entry name" value="Sigma70_r3"/>
    <property type="match status" value="1"/>
</dbReference>
<organism evidence="10 12">
    <name type="scientific">Williamsoniiplasma luminosum</name>
    <dbReference type="NCBI Taxonomy" id="214888"/>
    <lineage>
        <taxon>Bacteria</taxon>
        <taxon>Bacillati</taxon>
        <taxon>Mycoplasmatota</taxon>
        <taxon>Mollicutes</taxon>
        <taxon>Entomoplasmatales</taxon>
        <taxon>Williamsoniiplasma</taxon>
    </lineage>
</organism>
<gene>
    <name evidence="10" type="primary">rpoD</name>
    <name evidence="11" type="ORF">C5T88_01025</name>
    <name evidence="10" type="ORF">ELUMI_v1c06430</name>
</gene>
<reference evidence="13" key="3">
    <citation type="submission" date="2018-02" db="EMBL/GenBank/DDBJ databases">
        <title>Firefly genomes illuminate parallel origins of bioluminescence in beetles.</title>
        <authorList>
            <person name="Fallon T.R."/>
            <person name="Lower S.E.S."/>
            <person name="Behringer M."/>
            <person name="Weng J.-K."/>
        </authorList>
    </citation>
    <scope>NUCLEOTIDE SEQUENCE [LARGE SCALE GENOMIC DNA]</scope>
</reference>
<protein>
    <recommendedName>
        <fullName evidence="6">RNA polymerase sigma factor</fullName>
    </recommendedName>
</protein>
<dbReference type="GO" id="GO:0003677">
    <property type="term" value="F:DNA binding"/>
    <property type="evidence" value="ECO:0007669"/>
    <property type="project" value="UniProtKB-KW"/>
</dbReference>
<dbReference type="InterPro" id="IPR014284">
    <property type="entry name" value="RNA_pol_sigma-70_dom"/>
</dbReference>
<feature type="domain" description="RNA polymerase sigma-70" evidence="8">
    <location>
        <begin position="211"/>
        <end position="224"/>
    </location>
</feature>
<dbReference type="InterPro" id="IPR013324">
    <property type="entry name" value="RNA_pol_sigma_r3/r4-like"/>
</dbReference>
<keyword evidence="12" id="KW-1185">Reference proteome</keyword>
<dbReference type="Proteomes" id="UP000239250">
    <property type="component" value="Chromosome"/>
</dbReference>
<reference evidence="11" key="2">
    <citation type="journal article" date="2018" name="Elife">
        <title>Firefly genomes illuminate parallel origins of bioluminescence in beetles.</title>
        <authorList>
            <person name="Fallon T.R."/>
            <person name="Lower S.E."/>
            <person name="Chang C.H."/>
            <person name="Bessho-Uehara M."/>
            <person name="Martin G.J."/>
            <person name="Bewick A.J."/>
            <person name="Behringer M."/>
            <person name="Debat H.J."/>
            <person name="Wong I."/>
            <person name="Day J.C."/>
            <person name="Suvorov A."/>
            <person name="Silva C.J."/>
            <person name="Stanger-Hall K.F."/>
            <person name="Hall D.W."/>
            <person name="Schmitz R.J."/>
            <person name="Nelson D.R."/>
            <person name="Lewis S.M."/>
            <person name="Shigenobu S."/>
            <person name="Bybee S.M."/>
            <person name="Larracuente A.M."/>
            <person name="Oba Y."/>
            <person name="Weng J.K."/>
        </authorList>
    </citation>
    <scope>NUCLEOTIDE SEQUENCE</scope>
    <source>
        <strain evidence="11">NJ-2016</strain>
    </source>
</reference>
<dbReference type="EMBL" id="CP027019">
    <property type="protein sequence ID" value="AVP49165.1"/>
    <property type="molecule type" value="Genomic_DNA"/>
</dbReference>
<dbReference type="InterPro" id="IPR013325">
    <property type="entry name" value="RNA_pol_sigma_r2"/>
</dbReference>
<accession>A0A2K8NU41</accession>
<dbReference type="Gene3D" id="1.10.10.10">
    <property type="entry name" value="Winged helix-like DNA-binding domain superfamily/Winged helix DNA-binding domain"/>
    <property type="match status" value="3"/>
</dbReference>
<dbReference type="KEGG" id="elj:ELUMI_v1c06430"/>
<dbReference type="PANTHER" id="PTHR30603">
    <property type="entry name" value="RNA POLYMERASE SIGMA FACTOR RPO"/>
    <property type="match status" value="1"/>
</dbReference>
<evidence type="ECO:0000256" key="6">
    <source>
        <dbReference type="RuleBase" id="RU362124"/>
    </source>
</evidence>
<dbReference type="OrthoDB" id="9809557at2"/>
<keyword evidence="4 6" id="KW-0238">DNA-binding</keyword>
<dbReference type="SUPFAM" id="SSF88946">
    <property type="entry name" value="Sigma2 domain of RNA polymerase sigma factors"/>
    <property type="match status" value="1"/>
</dbReference>
<keyword evidence="7" id="KW-0175">Coiled coil</keyword>
<name>A0A2K8NU41_9MOLU</name>
<dbReference type="FunFam" id="1.10.601.10:FF:000001">
    <property type="entry name" value="RNA polymerase sigma factor SigA"/>
    <property type="match status" value="1"/>
</dbReference>
<evidence type="ECO:0000256" key="2">
    <source>
        <dbReference type="ARBA" id="ARBA00023015"/>
    </source>
</evidence>
<evidence type="ECO:0000259" key="9">
    <source>
        <dbReference type="PROSITE" id="PS00716"/>
    </source>
</evidence>
<dbReference type="SUPFAM" id="SSF88659">
    <property type="entry name" value="Sigma3 and sigma4 domains of RNA polymerase sigma factors"/>
    <property type="match status" value="3"/>
</dbReference>
<evidence type="ECO:0000256" key="5">
    <source>
        <dbReference type="ARBA" id="ARBA00023163"/>
    </source>
</evidence>
<evidence type="ECO:0000256" key="4">
    <source>
        <dbReference type="ARBA" id="ARBA00023125"/>
    </source>
</evidence>
<dbReference type="EMBL" id="CP024963">
    <property type="protein sequence ID" value="ATZ17365.1"/>
    <property type="molecule type" value="Genomic_DNA"/>
</dbReference>
<dbReference type="Pfam" id="PF04545">
    <property type="entry name" value="Sigma70_r4"/>
    <property type="match status" value="1"/>
</dbReference>
<dbReference type="AlphaFoldDB" id="A0A2K8NU41"/>
<evidence type="ECO:0000313" key="13">
    <source>
        <dbReference type="Proteomes" id="UP000239250"/>
    </source>
</evidence>
<dbReference type="InterPro" id="IPR007627">
    <property type="entry name" value="RNA_pol_sigma70_r2"/>
</dbReference>
<evidence type="ECO:0000259" key="8">
    <source>
        <dbReference type="PROSITE" id="PS00715"/>
    </source>
</evidence>
<comment type="similarity">
    <text evidence="1 6">Belongs to the sigma-70 factor family.</text>
</comment>
<dbReference type="GO" id="GO:0006352">
    <property type="term" value="P:DNA-templated transcription initiation"/>
    <property type="evidence" value="ECO:0007669"/>
    <property type="project" value="InterPro"/>
</dbReference>
<dbReference type="Pfam" id="PF04542">
    <property type="entry name" value="Sigma70_r2"/>
    <property type="match status" value="1"/>
</dbReference>
<keyword evidence="3 6" id="KW-0731">Sigma factor</keyword>
<evidence type="ECO:0000256" key="1">
    <source>
        <dbReference type="ARBA" id="ARBA00007788"/>
    </source>
</evidence>
<evidence type="ECO:0000313" key="11">
    <source>
        <dbReference type="EMBL" id="AVP49165.1"/>
    </source>
</evidence>